<reference evidence="4 5" key="1">
    <citation type="journal article" date="2009" name="Stand. Genomic Sci.">
        <title>Complete genome sequence of Jonesia denitrificans type strain (Prevot 55134).</title>
        <authorList>
            <person name="Pukall R."/>
            <person name="Gehrich-Schroter G."/>
            <person name="Lapidus A."/>
            <person name="Nolan M."/>
            <person name="Glavina Del Rio T."/>
            <person name="Lucas S."/>
            <person name="Chen F."/>
            <person name="Tice H."/>
            <person name="Pitluck S."/>
            <person name="Cheng J.F."/>
            <person name="Copeland A."/>
            <person name="Saunders E."/>
            <person name="Brettin T."/>
            <person name="Detter J.C."/>
            <person name="Bruce D."/>
            <person name="Goodwin L."/>
            <person name="Pati A."/>
            <person name="Ivanova N."/>
            <person name="Mavromatis K."/>
            <person name="Ovchinnikova G."/>
            <person name="Chen A."/>
            <person name="Palaniappan K."/>
            <person name="Land M."/>
            <person name="Hauser L."/>
            <person name="Chang Y.J."/>
            <person name="Jeffries C.D."/>
            <person name="Chain P."/>
            <person name="Goker M."/>
            <person name="Bristow J."/>
            <person name="Eisen J.A."/>
            <person name="Markowitz V."/>
            <person name="Hugenholtz P."/>
            <person name="Kyrpides N.C."/>
            <person name="Klenk H.P."/>
            <person name="Han C."/>
        </authorList>
    </citation>
    <scope>NUCLEOTIDE SEQUENCE [LARGE SCALE GENOMIC DNA]</scope>
    <source>
        <strain evidence="5">ATCC 14870 / DSM 20603 / BCRC 15368 / CIP 55.134 / JCM 11481 / NBRC 15587 / NCTC 10816 / Prevot 55134</strain>
    </source>
</reference>
<dbReference type="KEGG" id="jde:Jden_1718"/>
<dbReference type="CDD" id="cd04690">
    <property type="entry name" value="NUDIX_Hydrolase"/>
    <property type="match status" value="1"/>
</dbReference>
<dbReference type="PANTHER" id="PTHR43046">
    <property type="entry name" value="GDP-MANNOSE MANNOSYL HYDROLASE"/>
    <property type="match status" value="1"/>
</dbReference>
<accession>C7QYX5</accession>
<dbReference type="PANTHER" id="PTHR43046:SF2">
    <property type="entry name" value="8-OXO-DGTP DIPHOSPHATASE-RELATED"/>
    <property type="match status" value="1"/>
</dbReference>
<dbReference type="Gene3D" id="3.90.79.10">
    <property type="entry name" value="Nucleoside Triphosphate Pyrophosphohydrolase"/>
    <property type="match status" value="1"/>
</dbReference>
<dbReference type="EMBL" id="CP001706">
    <property type="protein sequence ID" value="ACV09364.1"/>
    <property type="molecule type" value="Genomic_DNA"/>
</dbReference>
<dbReference type="HOGENOM" id="CLU_037162_13_0_11"/>
<evidence type="ECO:0000259" key="3">
    <source>
        <dbReference type="PROSITE" id="PS51462"/>
    </source>
</evidence>
<protein>
    <submittedName>
        <fullName evidence="4">NUDIX hydrolase</fullName>
    </submittedName>
</protein>
<organism evidence="4 5">
    <name type="scientific">Jonesia denitrificans (strain ATCC 14870 / DSM 20603 / BCRC 15368 / CIP 55.134 / JCM 11481 / NBRC 15587 / NCTC 10816 / Prevot 55134)</name>
    <name type="common">Listeria denitrificans</name>
    <dbReference type="NCBI Taxonomy" id="471856"/>
    <lineage>
        <taxon>Bacteria</taxon>
        <taxon>Bacillati</taxon>
        <taxon>Actinomycetota</taxon>
        <taxon>Actinomycetes</taxon>
        <taxon>Micrococcales</taxon>
        <taxon>Jonesiaceae</taxon>
        <taxon>Jonesia</taxon>
    </lineage>
</organism>
<dbReference type="PROSITE" id="PS51462">
    <property type="entry name" value="NUDIX"/>
    <property type="match status" value="1"/>
</dbReference>
<feature type="domain" description="Nudix hydrolase" evidence="3">
    <location>
        <begin position="5"/>
        <end position="137"/>
    </location>
</feature>
<dbReference type="AlphaFoldDB" id="C7QYX5"/>
<comment type="cofactor">
    <cofactor evidence="1">
        <name>Mg(2+)</name>
        <dbReference type="ChEBI" id="CHEBI:18420"/>
    </cofactor>
</comment>
<evidence type="ECO:0000256" key="2">
    <source>
        <dbReference type="ARBA" id="ARBA00022801"/>
    </source>
</evidence>
<dbReference type="InterPro" id="IPR020084">
    <property type="entry name" value="NUDIX_hydrolase_CS"/>
</dbReference>
<dbReference type="Pfam" id="PF00293">
    <property type="entry name" value="NUDIX"/>
    <property type="match status" value="1"/>
</dbReference>
<name>C7QYX5_JONDD</name>
<dbReference type="PROSITE" id="PS00893">
    <property type="entry name" value="NUDIX_BOX"/>
    <property type="match status" value="1"/>
</dbReference>
<proteinExistence type="predicted"/>
<keyword evidence="2 4" id="KW-0378">Hydrolase</keyword>
<dbReference type="Proteomes" id="UP000000628">
    <property type="component" value="Chromosome"/>
</dbReference>
<evidence type="ECO:0000256" key="1">
    <source>
        <dbReference type="ARBA" id="ARBA00001946"/>
    </source>
</evidence>
<evidence type="ECO:0000313" key="4">
    <source>
        <dbReference type="EMBL" id="ACV09364.1"/>
    </source>
</evidence>
<keyword evidence="5" id="KW-1185">Reference proteome</keyword>
<gene>
    <name evidence="4" type="ordered locus">Jden_1718</name>
</gene>
<sequence>MSGQARHITVVAALVRDPDGRLLLVRKRGTQRYIQPGGKPDLGEEVTTTAAREVAEETGLNLDPDRFTTMGTIHTNAANEPDHTLTAHCVSVCLNYLEASHVSAAAEIEEAVWVSPQQAMSMPVAPLLHDHILPAILTPTTP</sequence>
<dbReference type="SUPFAM" id="SSF55811">
    <property type="entry name" value="Nudix"/>
    <property type="match status" value="1"/>
</dbReference>
<dbReference type="GO" id="GO:0016787">
    <property type="term" value="F:hydrolase activity"/>
    <property type="evidence" value="ECO:0007669"/>
    <property type="project" value="UniProtKB-KW"/>
</dbReference>
<dbReference type="InterPro" id="IPR015797">
    <property type="entry name" value="NUDIX_hydrolase-like_dom_sf"/>
</dbReference>
<dbReference type="RefSeq" id="WP_015771992.1">
    <property type="nucleotide sequence ID" value="NC_013174.1"/>
</dbReference>
<dbReference type="eggNOG" id="COG1051">
    <property type="taxonomic scope" value="Bacteria"/>
</dbReference>
<dbReference type="STRING" id="471856.Jden_1718"/>
<evidence type="ECO:0000313" key="5">
    <source>
        <dbReference type="Proteomes" id="UP000000628"/>
    </source>
</evidence>
<dbReference type="InterPro" id="IPR000086">
    <property type="entry name" value="NUDIX_hydrolase_dom"/>
</dbReference>